<gene>
    <name evidence="4" type="ORF">HF852_07525</name>
    <name evidence="3" type="ORF">VVR64_08025</name>
</gene>
<dbReference type="RefSeq" id="WP_046650329.1">
    <property type="nucleotide sequence ID" value="NZ_DYUU01000157.1"/>
</dbReference>
<proteinExistence type="predicted"/>
<organism evidence="4 5">
    <name type="scientific">Corynebacterium xerosis</name>
    <dbReference type="NCBI Taxonomy" id="1725"/>
    <lineage>
        <taxon>Bacteria</taxon>
        <taxon>Bacillati</taxon>
        <taxon>Actinomycetota</taxon>
        <taxon>Actinomycetes</taxon>
        <taxon>Mycobacteriales</taxon>
        <taxon>Corynebacteriaceae</taxon>
        <taxon>Corynebacterium</taxon>
    </lineage>
</organism>
<dbReference type="InterPro" id="IPR012336">
    <property type="entry name" value="Thioredoxin-like_fold"/>
</dbReference>
<dbReference type="CDD" id="cd02972">
    <property type="entry name" value="DsbA_family"/>
    <property type="match status" value="1"/>
</dbReference>
<dbReference type="EMBL" id="JABAGA010000004">
    <property type="protein sequence ID" value="NMF09441.1"/>
    <property type="molecule type" value="Genomic_DNA"/>
</dbReference>
<dbReference type="Gene3D" id="3.40.30.10">
    <property type="entry name" value="Glutaredoxin"/>
    <property type="match status" value="1"/>
</dbReference>
<keyword evidence="1" id="KW-0812">Transmembrane</keyword>
<dbReference type="OrthoDB" id="117402at2"/>
<dbReference type="Pfam" id="PF13462">
    <property type="entry name" value="Thioredoxin_4"/>
    <property type="match status" value="1"/>
</dbReference>
<dbReference type="SUPFAM" id="SSF52833">
    <property type="entry name" value="Thioredoxin-like"/>
    <property type="match status" value="1"/>
</dbReference>
<keyword evidence="6" id="KW-1185">Reference proteome</keyword>
<evidence type="ECO:0000259" key="2">
    <source>
        <dbReference type="Pfam" id="PF13462"/>
    </source>
</evidence>
<dbReference type="Proteomes" id="UP001558353">
    <property type="component" value="Unassembled WGS sequence"/>
</dbReference>
<feature type="domain" description="Thioredoxin-like fold" evidence="2">
    <location>
        <begin position="73"/>
        <end position="235"/>
    </location>
</feature>
<evidence type="ECO:0000313" key="4">
    <source>
        <dbReference type="EMBL" id="NMF09441.1"/>
    </source>
</evidence>
<feature type="transmembrane region" description="Helical" evidence="1">
    <location>
        <begin position="12"/>
        <end position="36"/>
    </location>
</feature>
<reference evidence="4 5" key="1">
    <citation type="submission" date="2020-04" db="EMBL/GenBank/DDBJ databases">
        <authorList>
            <person name="Hitch T.C.A."/>
            <person name="Wylensek D."/>
            <person name="Clavel T."/>
        </authorList>
    </citation>
    <scope>NUCLEOTIDE SEQUENCE [LARGE SCALE GENOMIC DNA]</scope>
    <source>
        <strain evidence="4 5">BL-383-APC-2I</strain>
    </source>
</reference>
<dbReference type="InterPro" id="IPR036249">
    <property type="entry name" value="Thioredoxin-like_sf"/>
</dbReference>
<dbReference type="AlphaFoldDB" id="A0A0M2XQ17"/>
<name>A0A0M2XQ17_9CORY</name>
<dbReference type="GeneID" id="95320595"/>
<keyword evidence="1" id="KW-1133">Transmembrane helix</keyword>
<reference evidence="3 6" key="2">
    <citation type="journal article" date="2024" name="Fungal Genet. Biol.">
        <title>The porcine skin microbiome exhibits broad fungal antagonism.</title>
        <authorList>
            <person name="De La Cruz K.F."/>
            <person name="Townsend E.C."/>
            <person name="Alex Cheong J.Z."/>
            <person name="Salamzade R."/>
            <person name="Liu A."/>
            <person name="Sandstrom S."/>
            <person name="Davila E."/>
            <person name="Huang L."/>
            <person name="Xu K.H."/>
            <person name="Wu S.Y."/>
            <person name="Meudt J.J."/>
            <person name="Shanmuganayagam D."/>
            <person name="Gibson A.L.F."/>
            <person name="Kalan L.R."/>
        </authorList>
    </citation>
    <scope>NUCLEOTIDE SEQUENCE [LARGE SCALE GENOMIC DNA]</scope>
    <source>
        <strain evidence="3 6">LK2569</strain>
    </source>
</reference>
<dbReference type="EMBL" id="JAYWMA010000007">
    <property type="protein sequence ID" value="MEX3529004.1"/>
    <property type="molecule type" value="Genomic_DNA"/>
</dbReference>
<evidence type="ECO:0000313" key="3">
    <source>
        <dbReference type="EMBL" id="MEX3529004.1"/>
    </source>
</evidence>
<sequence>MSQKIKNPNEKGSGFIVGIIALIAIVAVVIGVVLYMGRNQPIEGLPDEDVSFSVQADGNIVRLASDEAGDDAVVAEVYEDYSCSYCAEMANGGHADQLEALNNGELVVEYHPLNFLDRENIEGHSTKTLALMKRVAETGDARLYWNVHTLMLEDIQSAAKWDDEQLAERLEMMGAPSDLVDDVRNGALDRDAANAIGTANGEKLSGVTGSVSSPHVIVDGEEVTPKEAGTLGDWVKVALEAGKA</sequence>
<evidence type="ECO:0000313" key="5">
    <source>
        <dbReference type="Proteomes" id="UP000589552"/>
    </source>
</evidence>
<comment type="caution">
    <text evidence="4">The sequence shown here is derived from an EMBL/GenBank/DDBJ whole genome shotgun (WGS) entry which is preliminary data.</text>
</comment>
<keyword evidence="1" id="KW-0472">Membrane</keyword>
<protein>
    <submittedName>
        <fullName evidence="4">Thioredoxin domain-containing protein</fullName>
    </submittedName>
</protein>
<evidence type="ECO:0000256" key="1">
    <source>
        <dbReference type="SAM" id="Phobius"/>
    </source>
</evidence>
<dbReference type="Proteomes" id="UP000589552">
    <property type="component" value="Unassembled WGS sequence"/>
</dbReference>
<reference evidence="3" key="3">
    <citation type="submission" date="2024-01" db="EMBL/GenBank/DDBJ databases">
        <authorList>
            <person name="De La Cruz K.F."/>
            <person name="Townsend E.C."/>
            <person name="Salamzade R."/>
            <person name="Kalan L.R."/>
        </authorList>
    </citation>
    <scope>NUCLEOTIDE SEQUENCE</scope>
    <source>
        <strain evidence="3">LK2569</strain>
    </source>
</reference>
<accession>A0A0M2XQ17</accession>
<evidence type="ECO:0000313" key="6">
    <source>
        <dbReference type="Proteomes" id="UP001558353"/>
    </source>
</evidence>